<dbReference type="InterPro" id="IPR036188">
    <property type="entry name" value="FAD/NAD-bd_sf"/>
</dbReference>
<accession>A0ABQ9G6D1</accession>
<evidence type="ECO:0000313" key="1">
    <source>
        <dbReference type="EMBL" id="KAJ8868012.1"/>
    </source>
</evidence>
<gene>
    <name evidence="1" type="ORF">PR048_031821</name>
</gene>
<comment type="caution">
    <text evidence="1">The sequence shown here is derived from an EMBL/GenBank/DDBJ whole genome shotgun (WGS) entry which is preliminary data.</text>
</comment>
<name>A0ABQ9G6D1_9NEOP</name>
<keyword evidence="2" id="KW-1185">Reference proteome</keyword>
<dbReference type="Proteomes" id="UP001159363">
    <property type="component" value="Chromosome 14"/>
</dbReference>
<reference evidence="1 2" key="1">
    <citation type="submission" date="2023-02" db="EMBL/GenBank/DDBJ databases">
        <title>LHISI_Scaffold_Assembly.</title>
        <authorList>
            <person name="Stuart O.P."/>
            <person name="Cleave R."/>
            <person name="Magrath M.J.L."/>
            <person name="Mikheyev A.S."/>
        </authorList>
    </citation>
    <scope>NUCLEOTIDE SEQUENCE [LARGE SCALE GENOMIC DNA]</scope>
    <source>
        <strain evidence="1">Daus_M_001</strain>
        <tissue evidence="1">Leg muscle</tissue>
    </source>
</reference>
<sequence length="135" mass="15157">MLQPFWPTGSGCARGFLSSLDACWVVKSWGSGQASVLEVLAERESIYRLLAQTTPENLQRDTAGYTLDPATRYTNLNTRCVTPIQVRCNFDTDNPDSVSQIPTAIVHVPKKRRRKGNLKLDFIPLHSGLQILWKL</sequence>
<protein>
    <submittedName>
        <fullName evidence="1">Uncharacterized protein</fullName>
    </submittedName>
</protein>
<dbReference type="Gene3D" id="3.50.50.60">
    <property type="entry name" value="FAD/NAD(P)-binding domain"/>
    <property type="match status" value="1"/>
</dbReference>
<proteinExistence type="predicted"/>
<evidence type="ECO:0000313" key="2">
    <source>
        <dbReference type="Proteomes" id="UP001159363"/>
    </source>
</evidence>
<dbReference type="EMBL" id="JARBHB010000015">
    <property type="protein sequence ID" value="KAJ8868012.1"/>
    <property type="molecule type" value="Genomic_DNA"/>
</dbReference>
<organism evidence="1 2">
    <name type="scientific">Dryococelus australis</name>
    <dbReference type="NCBI Taxonomy" id="614101"/>
    <lineage>
        <taxon>Eukaryota</taxon>
        <taxon>Metazoa</taxon>
        <taxon>Ecdysozoa</taxon>
        <taxon>Arthropoda</taxon>
        <taxon>Hexapoda</taxon>
        <taxon>Insecta</taxon>
        <taxon>Pterygota</taxon>
        <taxon>Neoptera</taxon>
        <taxon>Polyneoptera</taxon>
        <taxon>Phasmatodea</taxon>
        <taxon>Verophasmatodea</taxon>
        <taxon>Anareolatae</taxon>
        <taxon>Phasmatidae</taxon>
        <taxon>Eurycanthinae</taxon>
        <taxon>Dryococelus</taxon>
    </lineage>
</organism>